<comment type="caution">
    <text evidence="1">The sequence shown here is derived from an EMBL/GenBank/DDBJ whole genome shotgun (WGS) entry which is preliminary data.</text>
</comment>
<dbReference type="Proteomes" id="UP000295680">
    <property type="component" value="Unassembled WGS sequence"/>
</dbReference>
<dbReference type="AlphaFoldDB" id="A0A4R2JK35"/>
<evidence type="ECO:0000313" key="2">
    <source>
        <dbReference type="Proteomes" id="UP000295680"/>
    </source>
</evidence>
<evidence type="ECO:0000313" key="1">
    <source>
        <dbReference type="EMBL" id="TCO56889.1"/>
    </source>
</evidence>
<protein>
    <submittedName>
        <fullName evidence="1">Uncharacterized protein</fullName>
    </submittedName>
</protein>
<accession>A0A4R2JK35</accession>
<name>A0A4R2JK35_9PSEU</name>
<proteinExistence type="predicted"/>
<sequence length="106" mass="12461">MDSKFKEAAIYRRIAEYLKWVELGSDRLTENQRERLRSFLDKLHERNLVVVFDPEIPPDAHNKYGGWATVPRLPSDGELLIRLNEYTHLAIPDEAEVIWSMPDDRP</sequence>
<gene>
    <name evidence="1" type="ORF">EV192_106364</name>
</gene>
<dbReference type="EMBL" id="SLWS01000006">
    <property type="protein sequence ID" value="TCO56889.1"/>
    <property type="molecule type" value="Genomic_DNA"/>
</dbReference>
<organism evidence="1 2">
    <name type="scientific">Actinocrispum wychmicini</name>
    <dbReference type="NCBI Taxonomy" id="1213861"/>
    <lineage>
        <taxon>Bacteria</taxon>
        <taxon>Bacillati</taxon>
        <taxon>Actinomycetota</taxon>
        <taxon>Actinomycetes</taxon>
        <taxon>Pseudonocardiales</taxon>
        <taxon>Pseudonocardiaceae</taxon>
        <taxon>Actinocrispum</taxon>
    </lineage>
</organism>
<keyword evidence="2" id="KW-1185">Reference proteome</keyword>
<reference evidence="1 2" key="1">
    <citation type="submission" date="2019-03" db="EMBL/GenBank/DDBJ databases">
        <title>Genomic Encyclopedia of Type Strains, Phase IV (KMG-IV): sequencing the most valuable type-strain genomes for metagenomic binning, comparative biology and taxonomic classification.</title>
        <authorList>
            <person name="Goeker M."/>
        </authorList>
    </citation>
    <scope>NUCLEOTIDE SEQUENCE [LARGE SCALE GENOMIC DNA]</scope>
    <source>
        <strain evidence="1 2">DSM 45934</strain>
    </source>
</reference>